<keyword evidence="3" id="KW-1133">Transmembrane helix</keyword>
<dbReference type="Proteomes" id="UP001324427">
    <property type="component" value="Unassembled WGS sequence"/>
</dbReference>
<dbReference type="SUPFAM" id="SSF103473">
    <property type="entry name" value="MFS general substrate transporter"/>
    <property type="match status" value="1"/>
</dbReference>
<dbReference type="PANTHER" id="PTHR23520">
    <property type="entry name" value="TRANSPORTER, PUTATIVE (AFU_ORTHOLOGUE AFUA_3G04000)-RELATED"/>
    <property type="match status" value="1"/>
</dbReference>
<feature type="transmembrane region" description="Helical" evidence="3">
    <location>
        <begin position="155"/>
        <end position="177"/>
    </location>
</feature>
<feature type="transmembrane region" description="Helical" evidence="3">
    <location>
        <begin position="358"/>
        <end position="380"/>
    </location>
</feature>
<feature type="compositionally biased region" description="Acidic residues" evidence="2">
    <location>
        <begin position="242"/>
        <end position="252"/>
    </location>
</feature>
<accession>A0AAV9JF25</accession>
<feature type="transmembrane region" description="Helical" evidence="3">
    <location>
        <begin position="94"/>
        <end position="124"/>
    </location>
</feature>
<feature type="transmembrane region" description="Helical" evidence="3">
    <location>
        <begin position="283"/>
        <end position="308"/>
    </location>
</feature>
<dbReference type="Pfam" id="PF07690">
    <property type="entry name" value="MFS_1"/>
    <property type="match status" value="2"/>
</dbReference>
<keyword evidence="6" id="KW-1185">Reference proteome</keyword>
<feature type="region of interest" description="Disordered" evidence="2">
    <location>
        <begin position="466"/>
        <end position="487"/>
    </location>
</feature>
<evidence type="ECO:0000259" key="4">
    <source>
        <dbReference type="PROSITE" id="PS50850"/>
    </source>
</evidence>
<evidence type="ECO:0000256" key="2">
    <source>
        <dbReference type="SAM" id="MobiDB-lite"/>
    </source>
</evidence>
<feature type="transmembrane region" description="Helical" evidence="3">
    <location>
        <begin position="189"/>
        <end position="212"/>
    </location>
</feature>
<proteinExistence type="predicted"/>
<dbReference type="AlphaFoldDB" id="A0AAV9JF25"/>
<dbReference type="EMBL" id="JAVFHQ010000031">
    <property type="protein sequence ID" value="KAK4543508.1"/>
    <property type="molecule type" value="Genomic_DNA"/>
</dbReference>
<dbReference type="InterPro" id="IPR020846">
    <property type="entry name" value="MFS_dom"/>
</dbReference>
<evidence type="ECO:0000313" key="6">
    <source>
        <dbReference type="Proteomes" id="UP001324427"/>
    </source>
</evidence>
<evidence type="ECO:0000313" key="5">
    <source>
        <dbReference type="EMBL" id="KAK4543508.1"/>
    </source>
</evidence>
<comment type="caution">
    <text evidence="5">The sequence shown here is derived from an EMBL/GenBank/DDBJ whole genome shotgun (WGS) entry which is preliminary data.</text>
</comment>
<evidence type="ECO:0000256" key="3">
    <source>
        <dbReference type="SAM" id="Phobius"/>
    </source>
</evidence>
<dbReference type="Gene3D" id="1.20.1250.20">
    <property type="entry name" value="MFS general substrate transporter like domains"/>
    <property type="match status" value="1"/>
</dbReference>
<dbReference type="GO" id="GO:0000329">
    <property type="term" value="C:fungal-type vacuole membrane"/>
    <property type="evidence" value="ECO:0007669"/>
    <property type="project" value="TreeGrafter"/>
</dbReference>
<feature type="transmembrane region" description="Helical" evidence="3">
    <location>
        <begin position="62"/>
        <end position="82"/>
    </location>
</feature>
<dbReference type="PROSITE" id="PS50850">
    <property type="entry name" value="MFS"/>
    <property type="match status" value="1"/>
</dbReference>
<comment type="subcellular location">
    <subcellularLocation>
        <location evidence="1">Membrane</location>
        <topology evidence="1">Multi-pass membrane protein</topology>
    </subcellularLocation>
</comment>
<gene>
    <name evidence="5" type="ORF">LTR36_005402</name>
</gene>
<name>A0AAV9JF25_9PEZI</name>
<feature type="domain" description="Major facilitator superfamily (MFS) profile" evidence="4">
    <location>
        <begin position="25"/>
        <end position="462"/>
    </location>
</feature>
<dbReference type="GO" id="GO:0022857">
    <property type="term" value="F:transmembrane transporter activity"/>
    <property type="evidence" value="ECO:0007669"/>
    <property type="project" value="InterPro"/>
</dbReference>
<organism evidence="5 6">
    <name type="scientific">Oleoguttula mirabilis</name>
    <dbReference type="NCBI Taxonomy" id="1507867"/>
    <lineage>
        <taxon>Eukaryota</taxon>
        <taxon>Fungi</taxon>
        <taxon>Dikarya</taxon>
        <taxon>Ascomycota</taxon>
        <taxon>Pezizomycotina</taxon>
        <taxon>Dothideomycetes</taxon>
        <taxon>Dothideomycetidae</taxon>
        <taxon>Mycosphaerellales</taxon>
        <taxon>Teratosphaeriaceae</taxon>
        <taxon>Oleoguttula</taxon>
    </lineage>
</organism>
<dbReference type="InterPro" id="IPR036259">
    <property type="entry name" value="MFS_trans_sf"/>
</dbReference>
<evidence type="ECO:0000256" key="1">
    <source>
        <dbReference type="ARBA" id="ARBA00004141"/>
    </source>
</evidence>
<feature type="region of interest" description="Disordered" evidence="2">
    <location>
        <begin position="228"/>
        <end position="265"/>
    </location>
</feature>
<dbReference type="PANTHER" id="PTHR23520:SF5">
    <property type="entry name" value="TRANSPORTER, PUTATIVE (AFU_ORTHOLOGUE AFUA_3G04000)-RELATED"/>
    <property type="match status" value="1"/>
</dbReference>
<feature type="transmembrane region" description="Helical" evidence="3">
    <location>
        <begin position="37"/>
        <end position="56"/>
    </location>
</feature>
<feature type="transmembrane region" description="Helical" evidence="3">
    <location>
        <begin position="320"/>
        <end position="338"/>
    </location>
</feature>
<protein>
    <recommendedName>
        <fullName evidence="4">Major facilitator superfamily (MFS) profile domain-containing protein</fullName>
    </recommendedName>
</protein>
<dbReference type="InterPro" id="IPR011701">
    <property type="entry name" value="MFS"/>
</dbReference>
<keyword evidence="3" id="KW-0472">Membrane</keyword>
<reference evidence="5 6" key="1">
    <citation type="submission" date="2021-11" db="EMBL/GenBank/DDBJ databases">
        <title>Black yeast isolated from Biological Soil Crust.</title>
        <authorList>
            <person name="Kurbessoian T."/>
        </authorList>
    </citation>
    <scope>NUCLEOTIDE SEQUENCE [LARGE SCALE GENOMIC DNA]</scope>
    <source>
        <strain evidence="5 6">CCFEE 5522</strain>
    </source>
</reference>
<keyword evidence="3" id="KW-0812">Transmembrane</keyword>
<sequence>MASSSLLRRLANEFGLATLAKSSRDVYLLLLTRFMRMFAYGSSTLILALYFATLNYSDTQIGLFMALTLVGDVAISLALTVVADTLGRRRIMILGALLMTFSGVVFAMASSYWILLLAAVVGVISPSGNEIGPFRAIEESTIAHLSEAETRSDVFAWYVVVGTLGTAGGSLASGWVTQALQATGWSETASFRLVFWVYAAIGLVKAVLSLGLSPACEAEPPTVHKEELELDAQGSEQRPMLGDDDNDDDEQDPPPKATPSPLSARKKNRLAITTLSPASRKTLLKLCALFAVDSLASGMVPGSLIAFFVNRKFAVPIGKLGTVISATAFVSSIGNVLASSIAKRIGLIKTMVFTHLPSAIFLALFPLPNSLGLSIALLVARSSLAAMDQAPRSAFLSAVVLPEERTAVMGIVNTVKTLSQSAGPLLTGTLAGGGHFWVAFVVAGALKASYDVGMLTMFVNTKLETGSDGKKDDVGERSEAGGDARRG</sequence>